<dbReference type="GO" id="GO:0009882">
    <property type="term" value="F:blue light photoreceptor activity"/>
    <property type="evidence" value="ECO:0007669"/>
    <property type="project" value="InterPro"/>
</dbReference>
<evidence type="ECO:0000313" key="3">
    <source>
        <dbReference type="Proteomes" id="UP000092484"/>
    </source>
</evidence>
<dbReference type="EMBL" id="LZYB01000004">
    <property type="protein sequence ID" value="OBV10762.1"/>
    <property type="molecule type" value="Genomic_DNA"/>
</dbReference>
<name>A0A1A7BH59_9SPHN</name>
<dbReference type="AlphaFoldDB" id="A0A1A7BH59"/>
<keyword evidence="3" id="KW-1185">Reference proteome</keyword>
<dbReference type="PATRIC" id="fig|1300349.4.peg.1968"/>
<dbReference type="SUPFAM" id="SSF54975">
    <property type="entry name" value="Acylphosphatase/BLUF domain-like"/>
    <property type="match status" value="1"/>
</dbReference>
<proteinExistence type="predicted"/>
<gene>
    <name evidence="2" type="ORF">I603_1975</name>
</gene>
<comment type="caution">
    <text evidence="2">The sequence shown here is derived from an EMBL/GenBank/DDBJ whole genome shotgun (WGS) entry which is preliminary data.</text>
</comment>
<dbReference type="Pfam" id="PF04940">
    <property type="entry name" value="BLUF"/>
    <property type="match status" value="1"/>
</dbReference>
<dbReference type="GO" id="GO:0071949">
    <property type="term" value="F:FAD binding"/>
    <property type="evidence" value="ECO:0007669"/>
    <property type="project" value="InterPro"/>
</dbReference>
<dbReference type="Proteomes" id="UP000092484">
    <property type="component" value="Unassembled WGS sequence"/>
</dbReference>
<evidence type="ECO:0000313" key="2">
    <source>
        <dbReference type="EMBL" id="OBV10762.1"/>
    </source>
</evidence>
<protein>
    <submittedName>
        <fullName evidence="2">Activator of photopigment and puc expression</fullName>
    </submittedName>
</protein>
<organism evidence="2 3">
    <name type="scientific">Erythrobacter dokdonensis DSW-74</name>
    <dbReference type="NCBI Taxonomy" id="1300349"/>
    <lineage>
        <taxon>Bacteria</taxon>
        <taxon>Pseudomonadati</taxon>
        <taxon>Pseudomonadota</taxon>
        <taxon>Alphaproteobacteria</taxon>
        <taxon>Sphingomonadales</taxon>
        <taxon>Erythrobacteraceae</taxon>
        <taxon>Erythrobacter/Porphyrobacter group</taxon>
        <taxon>Erythrobacter</taxon>
    </lineage>
</organism>
<feature type="domain" description="BLUF" evidence="1">
    <location>
        <begin position="8"/>
        <end position="98"/>
    </location>
</feature>
<dbReference type="InterPro" id="IPR036046">
    <property type="entry name" value="Acylphosphatase-like_dom_sf"/>
</dbReference>
<sequence>MDGSGKVLSQYLYISTAPTLPREEVDAILATSARNNPARGITGLLLFNGRNFLQLLEGEEGEVAVLMEKITADPRHSGVSVLDRRGIDVRTCPDWAMKRVMIAESIEARREMLERDLPEALDPEVRKMIVNFAVLN</sequence>
<accession>A0A1A7BH59</accession>
<dbReference type="Gene3D" id="3.30.70.100">
    <property type="match status" value="1"/>
</dbReference>
<reference evidence="2 3" key="1">
    <citation type="submission" date="2016-06" db="EMBL/GenBank/DDBJ databases">
        <title>Genome sequence of Porphyrobacter dokdonensis DSW-74.</title>
        <authorList>
            <person name="Kim J.F."/>
            <person name="Song J.Y."/>
        </authorList>
    </citation>
    <scope>NUCLEOTIDE SEQUENCE [LARGE SCALE GENOMIC DNA]</scope>
    <source>
        <strain evidence="2 3">DSW-74</strain>
    </source>
</reference>
<dbReference type="InterPro" id="IPR007024">
    <property type="entry name" value="BLUF_domain"/>
</dbReference>
<dbReference type="STRING" id="1300349.I603_1975"/>
<evidence type="ECO:0000259" key="1">
    <source>
        <dbReference type="PROSITE" id="PS50925"/>
    </source>
</evidence>
<dbReference type="RefSeq" id="WP_158093637.1">
    <property type="nucleotide sequence ID" value="NZ_LZYB01000004.1"/>
</dbReference>
<dbReference type="SMART" id="SM01034">
    <property type="entry name" value="BLUF"/>
    <property type="match status" value="1"/>
</dbReference>
<dbReference type="PROSITE" id="PS50925">
    <property type="entry name" value="BLUF"/>
    <property type="match status" value="1"/>
</dbReference>